<dbReference type="GO" id="GO:0046872">
    <property type="term" value="F:metal ion binding"/>
    <property type="evidence" value="ECO:0007669"/>
    <property type="project" value="UniProtKB-KW"/>
</dbReference>
<dbReference type="InterPro" id="IPR027806">
    <property type="entry name" value="HARBI1_dom"/>
</dbReference>
<evidence type="ECO:0000259" key="3">
    <source>
        <dbReference type="Pfam" id="PF13359"/>
    </source>
</evidence>
<dbReference type="AlphaFoldDB" id="V5G7U8"/>
<accession>V5G7U8</accession>
<organism evidence="4">
    <name type="scientific">Anoplophora glabripennis</name>
    <name type="common">Asian longhorn beetle</name>
    <name type="synonym">Anoplophora nobilis</name>
    <dbReference type="NCBI Taxonomy" id="217634"/>
    <lineage>
        <taxon>Eukaryota</taxon>
        <taxon>Metazoa</taxon>
        <taxon>Ecdysozoa</taxon>
        <taxon>Arthropoda</taxon>
        <taxon>Hexapoda</taxon>
        <taxon>Insecta</taxon>
        <taxon>Pterygota</taxon>
        <taxon>Neoptera</taxon>
        <taxon>Endopterygota</taxon>
        <taxon>Coleoptera</taxon>
        <taxon>Polyphaga</taxon>
        <taxon>Cucujiformia</taxon>
        <taxon>Chrysomeloidea</taxon>
        <taxon>Cerambycidae</taxon>
        <taxon>Lamiinae</taxon>
        <taxon>Lamiini</taxon>
        <taxon>Anoplophora</taxon>
    </lineage>
</organism>
<dbReference type="KEGG" id="agb:108911593"/>
<name>V5G7U8_ANOGL</name>
<comment type="cofactor">
    <cofactor evidence="1">
        <name>a divalent metal cation</name>
        <dbReference type="ChEBI" id="CHEBI:60240"/>
    </cofactor>
</comment>
<evidence type="ECO:0000256" key="2">
    <source>
        <dbReference type="ARBA" id="ARBA00022723"/>
    </source>
</evidence>
<reference evidence="4" key="1">
    <citation type="submission" date="2013-07" db="EMBL/GenBank/DDBJ databases">
        <title>Midgut Transcriptome Profiling of Anoplphora glabripennis, a Lignocellulose Degrading, Wood-Boring Cerambycid.</title>
        <authorList>
            <person name="Scully E.D."/>
            <person name="Hoover K."/>
            <person name="Carlson J.E."/>
            <person name="Tien M."/>
            <person name="Geib S.M."/>
        </authorList>
    </citation>
    <scope>NUCLEOTIDE SEQUENCE</scope>
</reference>
<dbReference type="GeneID" id="108911593"/>
<evidence type="ECO:0000256" key="1">
    <source>
        <dbReference type="ARBA" id="ARBA00001968"/>
    </source>
</evidence>
<dbReference type="Pfam" id="PF13359">
    <property type="entry name" value="DDE_Tnp_4"/>
    <property type="match status" value="1"/>
</dbReference>
<protein>
    <submittedName>
        <fullName evidence="4">Putative nuclease</fullName>
    </submittedName>
</protein>
<feature type="domain" description="DDE Tnp4" evidence="3">
    <location>
        <begin position="53"/>
        <end position="121"/>
    </location>
</feature>
<gene>
    <name evidence="4" type="primary">HARB1</name>
</gene>
<dbReference type="EMBL" id="GALX01002271">
    <property type="protein sequence ID" value="JAB66195.1"/>
    <property type="molecule type" value="Transcribed_RNA"/>
</dbReference>
<sequence>MDIAVIKKIGQDYFLGLSQPVLSRCFGEISFIITTHLSGRYITFSRNMEMKVTICDSNLKILHCNARYPGSMHDSAIWNMSNMYNHMEHSYQENQHGFWLLGDSGYPLQPWLLTPIERAQEDTPEA</sequence>
<keyword evidence="2" id="KW-0479">Metal-binding</keyword>
<evidence type="ECO:0000313" key="4">
    <source>
        <dbReference type="EMBL" id="JAB66195.1"/>
    </source>
</evidence>
<dbReference type="OrthoDB" id="6723683at2759"/>
<proteinExistence type="predicted"/>